<organism evidence="4 5">
    <name type="scientific">Cupriavidus pauculus</name>
    <dbReference type="NCBI Taxonomy" id="82633"/>
    <lineage>
        <taxon>Bacteria</taxon>
        <taxon>Pseudomonadati</taxon>
        <taxon>Pseudomonadota</taxon>
        <taxon>Betaproteobacteria</taxon>
        <taxon>Burkholderiales</taxon>
        <taxon>Burkholderiaceae</taxon>
        <taxon>Cupriavidus</taxon>
    </lineage>
</organism>
<feature type="chain" id="PRO_5014606920" evidence="2">
    <location>
        <begin position="30"/>
        <end position="1386"/>
    </location>
</feature>
<dbReference type="CDD" id="cd00603">
    <property type="entry name" value="IPT_PCSR"/>
    <property type="match status" value="1"/>
</dbReference>
<feature type="domain" description="Autotransporter" evidence="3">
    <location>
        <begin position="1108"/>
        <end position="1386"/>
    </location>
</feature>
<dbReference type="Pfam" id="PF01833">
    <property type="entry name" value="TIG"/>
    <property type="match status" value="1"/>
</dbReference>
<dbReference type="GO" id="GO:0019867">
    <property type="term" value="C:outer membrane"/>
    <property type="evidence" value="ECO:0007669"/>
    <property type="project" value="InterPro"/>
</dbReference>
<dbReference type="InterPro" id="IPR015919">
    <property type="entry name" value="Cadherin-like_sf"/>
</dbReference>
<dbReference type="Pfam" id="PF03797">
    <property type="entry name" value="Autotransporter"/>
    <property type="match status" value="1"/>
</dbReference>
<name>A0A2N5CBC5_9BURK</name>
<feature type="region of interest" description="Disordered" evidence="1">
    <location>
        <begin position="1078"/>
        <end position="1105"/>
    </location>
</feature>
<dbReference type="Proteomes" id="UP000234341">
    <property type="component" value="Unassembled WGS sequence"/>
</dbReference>
<proteinExistence type="predicted"/>
<dbReference type="InterPro" id="IPR005546">
    <property type="entry name" value="Autotransporte_beta"/>
</dbReference>
<dbReference type="InterPro" id="IPR013783">
    <property type="entry name" value="Ig-like_fold"/>
</dbReference>
<dbReference type="Gene3D" id="2.60.40.10">
    <property type="entry name" value="Immunoglobulins"/>
    <property type="match status" value="6"/>
</dbReference>
<dbReference type="Gene3D" id="2.40.128.130">
    <property type="entry name" value="Autotransporter beta-domain"/>
    <property type="match status" value="1"/>
</dbReference>
<dbReference type="Gene3D" id="2.60.40.2810">
    <property type="match status" value="1"/>
</dbReference>
<dbReference type="SMART" id="SM00429">
    <property type="entry name" value="IPT"/>
    <property type="match status" value="1"/>
</dbReference>
<dbReference type="InterPro" id="IPR014756">
    <property type="entry name" value="Ig_E-set"/>
</dbReference>
<dbReference type="InterPro" id="IPR002909">
    <property type="entry name" value="IPT_dom"/>
</dbReference>
<gene>
    <name evidence="4" type="ORF">CYJ10_16935</name>
</gene>
<sequence>MAMAMDTMRRALGLVLAIWLMALSQQAMSAPCTVTVPVTANTQKIYTFSAADNSACDPLLAGIAFDASGNGNFGASAYSTPTAQGGTFYIYNGNLPNGTNDNGFVYTPPAGFVGTDTATFFTSNDGGTWIPNGTVNFVIAAGPPTVTSISPTSGAVGTSVTITGTNFIGVSGVRFGATSASYVFNGSTSITATAPAGSAGTVDVTVTTGSGTSTTSAADQFTYVASPPVANPVSATVAYGSANNALTLNIGGGAPASVAVAISPTHGTAVASGTAITYTPTSGYAGPDSFTYFATNGAGTSAPATISVTVAPPTVTYAPPAPTGATVNVAYGFSLAGASGGTGPYTYTMQSGALPAGLTLSSGGVLSGTPTASGTFNFTVQATDRSTGTGPFSATSSTLSLTVGAPTLSLSPAGGTLSAAIGTAFNQLFTATGGVGPYTLAFTFTSGSIPNGLILNGNSISGTATSAGTVSFTVMAIDSSGGNGPYSVTQSYTLTAMAPTVTVAPATVTNPSVGIAYSQTMAANGGAGPYTYAVTAGGLPAGLTLSSGGTISGTPTAGGTYVFTITARDNNGFTGARAYTMTLGAPTIAIRPATWPAATVGAAYTQTVSASGGTGPYSFTVTSGTLPAGLTLSTAGAISGTPTAGGTYNFTVTATDSTGGAGPYVGSQAYSLTVGAATLTLTPSVLPAPTISTAYNSTFSASGGIAPYAFSLISGALPPGMTLNSATGTLAGTPTALGTYAFTVRATDSSTGTGAPYTVTRAYTLSIGQTIPTAPPVSLTVPSNAPVTIHAAANATGAPFSGVSITTPPTSGSAVINGLDIVYTPTVTTAGAVTFAYTLANSAGSSAPVLVTVNVNAVPVPVVQRQISTLANRPASVDVTEGATGGPFTGATVVSVTPSNAGSATVAATASKTPASAGKQPFAETGYTVTFTPAATYAGVAVVTYTLSNATATSSPAVIEVSVAARRDPSTDPDVSGLINAQIQAARRFATAQISNYNQRLEQLHGKGRAPSGNMITVQMPRTESDPQRCQSEPNLAARDACLRGMGVSGNASGMGRRTAVNSGGTRDTREAGIAAEAGAGDGAGGSDDASRTAPDLPNSGDRSLVEHDDTRLAFWTAGTVDFGFANTAAQRSGFRFTTGGVTAGADYRFSDELTLGVGVGYGRDSTDVGSAGTRSTADSYSFALYGSYRPRPSLFVDGVAGYGSLDFDSRRWVGDENAFAYGNRGGYQIFASVSSGYEYRDAAWLISPYGRLSVSESKLDRYSESGAGFSALTYFGQTVTTVSGTIGLRTEYAQSTRWGTFLPFARVEYQHDFNGQSAAGLAYADLAGAGPAYTVTGSPFGRDRIQVGLGGKLRMRTLTLGLDYNVMFGMGGLQQGVRLMFAAPF</sequence>
<dbReference type="NCBIfam" id="TIGR01414">
    <property type="entry name" value="autotrans_barl"/>
    <property type="match status" value="1"/>
</dbReference>
<evidence type="ECO:0000259" key="3">
    <source>
        <dbReference type="PROSITE" id="PS51208"/>
    </source>
</evidence>
<comment type="caution">
    <text evidence="4">The sequence shown here is derived from an EMBL/GenBank/DDBJ whole genome shotgun (WGS) entry which is preliminary data.</text>
</comment>
<dbReference type="PANTHER" id="PTHR37494:SF1">
    <property type="entry name" value="STAPHYLOCOCCUS AUREUS SURFACE PROTEIN A"/>
    <property type="match status" value="1"/>
</dbReference>
<reference evidence="4 5" key="1">
    <citation type="submission" date="2017-12" db="EMBL/GenBank/DDBJ databases">
        <title>Genome sequence of the active heterotrophic nitrifier-denitrifier, Cupriavidus pauculus UM1.</title>
        <authorList>
            <person name="Putonti C."/>
            <person name="Castignetti D."/>
        </authorList>
    </citation>
    <scope>NUCLEOTIDE SEQUENCE [LARGE SCALE GENOMIC DNA]</scope>
    <source>
        <strain evidence="4 5">UM1</strain>
    </source>
</reference>
<accession>A0A2N5CBC5</accession>
<dbReference type="Pfam" id="PF17963">
    <property type="entry name" value="Big_9"/>
    <property type="match status" value="2"/>
</dbReference>
<dbReference type="GO" id="GO:0005509">
    <property type="term" value="F:calcium ion binding"/>
    <property type="evidence" value="ECO:0007669"/>
    <property type="project" value="InterPro"/>
</dbReference>
<dbReference type="Pfam" id="PF05345">
    <property type="entry name" value="He_PIG"/>
    <property type="match status" value="5"/>
</dbReference>
<dbReference type="InterPro" id="IPR006315">
    <property type="entry name" value="OM_autotransptr_brl_dom"/>
</dbReference>
<evidence type="ECO:0000313" key="5">
    <source>
        <dbReference type="Proteomes" id="UP000234341"/>
    </source>
</evidence>
<evidence type="ECO:0000313" key="4">
    <source>
        <dbReference type="EMBL" id="PLP99496.1"/>
    </source>
</evidence>
<dbReference type="PANTHER" id="PTHR37494">
    <property type="entry name" value="HEMAGGLUTININ"/>
    <property type="match status" value="1"/>
</dbReference>
<evidence type="ECO:0000256" key="1">
    <source>
        <dbReference type="SAM" id="MobiDB-lite"/>
    </source>
</evidence>
<dbReference type="SMART" id="SM00869">
    <property type="entry name" value="Autotransporter"/>
    <property type="match status" value="1"/>
</dbReference>
<feature type="signal peptide" evidence="2">
    <location>
        <begin position="1"/>
        <end position="29"/>
    </location>
</feature>
<dbReference type="SUPFAM" id="SSF81296">
    <property type="entry name" value="E set domains"/>
    <property type="match status" value="1"/>
</dbReference>
<evidence type="ECO:0000256" key="2">
    <source>
        <dbReference type="SAM" id="SignalP"/>
    </source>
</evidence>
<dbReference type="OrthoDB" id="5720638at2"/>
<feature type="region of interest" description="Disordered" evidence="1">
    <location>
        <begin position="1049"/>
        <end position="1068"/>
    </location>
</feature>
<protein>
    <submittedName>
        <fullName evidence="4">Autotransporter outer membrane beta-barrel domain-containing protein</fullName>
    </submittedName>
</protein>
<dbReference type="SUPFAM" id="SSF103515">
    <property type="entry name" value="Autotransporter"/>
    <property type="match status" value="1"/>
</dbReference>
<dbReference type="SUPFAM" id="SSF49313">
    <property type="entry name" value="Cadherin-like"/>
    <property type="match status" value="4"/>
</dbReference>
<dbReference type="Gene3D" id="2.60.40.3440">
    <property type="match status" value="1"/>
</dbReference>
<keyword evidence="2" id="KW-0732">Signal</keyword>
<dbReference type="RefSeq" id="WP_101682639.1">
    <property type="nucleotide sequence ID" value="NZ_PJRP01000007.1"/>
</dbReference>
<dbReference type="EMBL" id="PJRP01000007">
    <property type="protein sequence ID" value="PLP99496.1"/>
    <property type="molecule type" value="Genomic_DNA"/>
</dbReference>
<dbReference type="PROSITE" id="PS51208">
    <property type="entry name" value="AUTOTRANSPORTER"/>
    <property type="match status" value="1"/>
</dbReference>
<dbReference type="InterPro" id="IPR036709">
    <property type="entry name" value="Autotransporte_beta_dom_sf"/>
</dbReference>